<gene>
    <name evidence="1" type="ORF">K491DRAFT_559200</name>
</gene>
<evidence type="ECO:0000313" key="2">
    <source>
        <dbReference type="Proteomes" id="UP000799324"/>
    </source>
</evidence>
<accession>A0A6A6T3V8</accession>
<name>A0A6A6T3V8_9PLEO</name>
<protein>
    <submittedName>
        <fullName evidence="1">Uncharacterized protein</fullName>
    </submittedName>
</protein>
<feature type="non-terminal residue" evidence="1">
    <location>
        <position position="1"/>
    </location>
</feature>
<feature type="non-terminal residue" evidence="1">
    <location>
        <position position="199"/>
    </location>
</feature>
<dbReference type="AlphaFoldDB" id="A0A6A6T3V8"/>
<proteinExistence type="predicted"/>
<reference evidence="1" key="1">
    <citation type="journal article" date="2020" name="Stud. Mycol.">
        <title>101 Dothideomycetes genomes: a test case for predicting lifestyles and emergence of pathogens.</title>
        <authorList>
            <person name="Haridas S."/>
            <person name="Albert R."/>
            <person name="Binder M."/>
            <person name="Bloem J."/>
            <person name="Labutti K."/>
            <person name="Salamov A."/>
            <person name="Andreopoulos B."/>
            <person name="Baker S."/>
            <person name="Barry K."/>
            <person name="Bills G."/>
            <person name="Bluhm B."/>
            <person name="Cannon C."/>
            <person name="Castanera R."/>
            <person name="Culley D."/>
            <person name="Daum C."/>
            <person name="Ezra D."/>
            <person name="Gonzalez J."/>
            <person name="Henrissat B."/>
            <person name="Kuo A."/>
            <person name="Liang C."/>
            <person name="Lipzen A."/>
            <person name="Lutzoni F."/>
            <person name="Magnuson J."/>
            <person name="Mondo S."/>
            <person name="Nolan M."/>
            <person name="Ohm R."/>
            <person name="Pangilinan J."/>
            <person name="Park H.-J."/>
            <person name="Ramirez L."/>
            <person name="Alfaro M."/>
            <person name="Sun H."/>
            <person name="Tritt A."/>
            <person name="Yoshinaga Y."/>
            <person name="Zwiers L.-H."/>
            <person name="Turgeon B."/>
            <person name="Goodwin S."/>
            <person name="Spatafora J."/>
            <person name="Crous P."/>
            <person name="Grigoriev I."/>
        </authorList>
    </citation>
    <scope>NUCLEOTIDE SEQUENCE</scope>
    <source>
        <strain evidence="1">CBS 122681</strain>
    </source>
</reference>
<organism evidence="1 2">
    <name type="scientific">Lophiostoma macrostomum CBS 122681</name>
    <dbReference type="NCBI Taxonomy" id="1314788"/>
    <lineage>
        <taxon>Eukaryota</taxon>
        <taxon>Fungi</taxon>
        <taxon>Dikarya</taxon>
        <taxon>Ascomycota</taxon>
        <taxon>Pezizomycotina</taxon>
        <taxon>Dothideomycetes</taxon>
        <taxon>Pleosporomycetidae</taxon>
        <taxon>Pleosporales</taxon>
        <taxon>Lophiostomataceae</taxon>
        <taxon>Lophiostoma</taxon>
    </lineage>
</organism>
<dbReference type="OrthoDB" id="3932216at2759"/>
<sequence>LTQDLIEKGNPQLRRFQMDLLVLTSLPETSINWRPSWFPQGPSKMWHCYNPPDVVTVSLPYASNGSPNNFAYFTRRMRQKDDPPSLYIKTWDAWNQYCAVTGVPKDFLNKDMIKLMRLGLLRAFDGSLVAPPSLPRYPEPWNTDLDHWVLDPSLYHTFPPPFRNVHTDKVVVMRSNGALEIQPRQEQPTLSQWQHKTGN</sequence>
<dbReference type="Proteomes" id="UP000799324">
    <property type="component" value="Unassembled WGS sequence"/>
</dbReference>
<dbReference type="EMBL" id="MU004362">
    <property type="protein sequence ID" value="KAF2654586.1"/>
    <property type="molecule type" value="Genomic_DNA"/>
</dbReference>
<keyword evidence="2" id="KW-1185">Reference proteome</keyword>
<evidence type="ECO:0000313" key="1">
    <source>
        <dbReference type="EMBL" id="KAF2654586.1"/>
    </source>
</evidence>